<name>A0A094PSB7_9ZZZZ</name>
<evidence type="ECO:0000256" key="2">
    <source>
        <dbReference type="ARBA" id="ARBA00022475"/>
    </source>
</evidence>
<gene>
    <name evidence="7" type="ORF">GM51_18490</name>
</gene>
<evidence type="ECO:0000256" key="6">
    <source>
        <dbReference type="SAM" id="Phobius"/>
    </source>
</evidence>
<evidence type="ECO:0000256" key="4">
    <source>
        <dbReference type="ARBA" id="ARBA00022989"/>
    </source>
</evidence>
<keyword evidence="4 6" id="KW-1133">Transmembrane helix</keyword>
<accession>A0A094PSB7</accession>
<dbReference type="Pfam" id="PF02653">
    <property type="entry name" value="BPD_transp_2"/>
    <property type="match status" value="1"/>
</dbReference>
<feature type="transmembrane region" description="Helical" evidence="6">
    <location>
        <begin position="61"/>
        <end position="81"/>
    </location>
</feature>
<dbReference type="EMBL" id="JNSL01000166">
    <property type="protein sequence ID" value="KGA13947.1"/>
    <property type="molecule type" value="Genomic_DNA"/>
</dbReference>
<feature type="transmembrane region" description="Helical" evidence="6">
    <location>
        <begin position="87"/>
        <end position="110"/>
    </location>
</feature>
<feature type="transmembrane region" description="Helical" evidence="6">
    <location>
        <begin position="162"/>
        <end position="184"/>
    </location>
</feature>
<protein>
    <submittedName>
        <fullName evidence="7">ABC transporter, permease protein</fullName>
    </submittedName>
</protein>
<keyword evidence="5 6" id="KW-0472">Membrane</keyword>
<sequence length="330" mass="35016">MKTSALRSRKSLYFYIVVIAIAFAYSINSVSTVAVAASSVTFGLPLAMAAMVGIMCERTGVVNIGIEGTLLTSAFFGFFVAALSQNLIWGLLAAIASGAVTGLLLALLTVSWKMDQIIAGTIVNILATGLTSFFYKQGYSLPAIFPRWSIPGLSDIPFLGRVFFQSGPITYFGLILIFALYVAMYHTPWGLRTRAIGEYPSSAETSGISVKKFKYINVVIAGAFGGLTGAYLALELVGSFDRGFSAGKGFTALAIMIFGRWNPIGALLAALFFGFAQAFANQLMIDGLVAIPGPFINMLPYVLTIVVLAVSAGKVRGPAAAGQPYEREQA</sequence>
<evidence type="ECO:0000256" key="1">
    <source>
        <dbReference type="ARBA" id="ARBA00004651"/>
    </source>
</evidence>
<proteinExistence type="predicted"/>
<evidence type="ECO:0000256" key="5">
    <source>
        <dbReference type="ARBA" id="ARBA00023136"/>
    </source>
</evidence>
<comment type="caution">
    <text evidence="7">The sequence shown here is derived from an EMBL/GenBank/DDBJ whole genome shotgun (WGS) entry which is preliminary data.</text>
</comment>
<feature type="transmembrane region" description="Helical" evidence="6">
    <location>
        <begin position="12"/>
        <end position="28"/>
    </location>
</feature>
<keyword evidence="2" id="KW-1003">Cell membrane</keyword>
<feature type="transmembrane region" description="Helical" evidence="6">
    <location>
        <begin position="34"/>
        <end position="54"/>
    </location>
</feature>
<evidence type="ECO:0000256" key="3">
    <source>
        <dbReference type="ARBA" id="ARBA00022692"/>
    </source>
</evidence>
<dbReference type="GO" id="GO:0022857">
    <property type="term" value="F:transmembrane transporter activity"/>
    <property type="evidence" value="ECO:0007669"/>
    <property type="project" value="InterPro"/>
</dbReference>
<feature type="transmembrane region" description="Helical" evidence="6">
    <location>
        <begin position="288"/>
        <end position="310"/>
    </location>
</feature>
<feature type="transmembrane region" description="Helical" evidence="6">
    <location>
        <begin position="215"/>
        <end position="234"/>
    </location>
</feature>
<reference evidence="7" key="1">
    <citation type="submission" date="2014-06" db="EMBL/GenBank/DDBJ databases">
        <title>Key roles for freshwater Actinobacteria revealed by deep metagenomic sequencing.</title>
        <authorList>
            <person name="Ghai R."/>
            <person name="Mizuno C.M."/>
            <person name="Picazo A."/>
            <person name="Camacho A."/>
            <person name="Rodriguez-Valera F."/>
        </authorList>
    </citation>
    <scope>NUCLEOTIDE SEQUENCE</scope>
</reference>
<dbReference type="GO" id="GO:0005886">
    <property type="term" value="C:plasma membrane"/>
    <property type="evidence" value="ECO:0007669"/>
    <property type="project" value="UniProtKB-SubCell"/>
</dbReference>
<dbReference type="AlphaFoldDB" id="A0A094PSB7"/>
<organism evidence="7">
    <name type="scientific">freshwater metagenome</name>
    <dbReference type="NCBI Taxonomy" id="449393"/>
    <lineage>
        <taxon>unclassified sequences</taxon>
        <taxon>metagenomes</taxon>
        <taxon>ecological metagenomes</taxon>
    </lineage>
</organism>
<dbReference type="PANTHER" id="PTHR43370:SF1">
    <property type="entry name" value="GUANOSINE ABC TRANSPORTER PERMEASE PROTEIN NUPQ"/>
    <property type="match status" value="1"/>
</dbReference>
<feature type="transmembrane region" description="Helical" evidence="6">
    <location>
        <begin position="117"/>
        <end position="135"/>
    </location>
</feature>
<dbReference type="CDD" id="cd06580">
    <property type="entry name" value="TM_PBP1_transp_TpRbsC_like"/>
    <property type="match status" value="1"/>
</dbReference>
<dbReference type="InterPro" id="IPR001851">
    <property type="entry name" value="ABC_transp_permease"/>
</dbReference>
<evidence type="ECO:0000313" key="7">
    <source>
        <dbReference type="EMBL" id="KGA13947.1"/>
    </source>
</evidence>
<keyword evidence="3 6" id="KW-0812">Transmembrane</keyword>
<comment type="subcellular location">
    <subcellularLocation>
        <location evidence="1">Cell membrane</location>
        <topology evidence="1">Multi-pass membrane protein</topology>
    </subcellularLocation>
</comment>
<feature type="transmembrane region" description="Helical" evidence="6">
    <location>
        <begin position="254"/>
        <end position="276"/>
    </location>
</feature>
<dbReference type="PANTHER" id="PTHR43370">
    <property type="entry name" value="SUGAR ABC TRANSPORTER INTEGRAL MEMBRANE PROTEIN-RELATED"/>
    <property type="match status" value="1"/>
</dbReference>